<feature type="non-terminal residue" evidence="1">
    <location>
        <position position="1"/>
    </location>
</feature>
<evidence type="ECO:0000313" key="2">
    <source>
        <dbReference type="Proteomes" id="UP000230423"/>
    </source>
</evidence>
<feature type="non-terminal residue" evidence="1">
    <location>
        <position position="100"/>
    </location>
</feature>
<name>A0A2G9UKK9_TELCI</name>
<evidence type="ECO:0000313" key="1">
    <source>
        <dbReference type="EMBL" id="PIO70775.1"/>
    </source>
</evidence>
<protein>
    <submittedName>
        <fullName evidence="1">Uncharacterized protein</fullName>
    </submittedName>
</protein>
<organism evidence="1 2">
    <name type="scientific">Teladorsagia circumcincta</name>
    <name type="common">Brown stomach worm</name>
    <name type="synonym">Ostertagia circumcincta</name>
    <dbReference type="NCBI Taxonomy" id="45464"/>
    <lineage>
        <taxon>Eukaryota</taxon>
        <taxon>Metazoa</taxon>
        <taxon>Ecdysozoa</taxon>
        <taxon>Nematoda</taxon>
        <taxon>Chromadorea</taxon>
        <taxon>Rhabditida</taxon>
        <taxon>Rhabditina</taxon>
        <taxon>Rhabditomorpha</taxon>
        <taxon>Strongyloidea</taxon>
        <taxon>Trichostrongylidae</taxon>
        <taxon>Teladorsagia</taxon>
    </lineage>
</organism>
<reference evidence="1 2" key="1">
    <citation type="submission" date="2015-09" db="EMBL/GenBank/DDBJ databases">
        <title>Draft genome of the parasitic nematode Teladorsagia circumcincta isolate WARC Sus (inbred).</title>
        <authorList>
            <person name="Mitreva M."/>
        </authorList>
    </citation>
    <scope>NUCLEOTIDE SEQUENCE [LARGE SCALE GENOMIC DNA]</scope>
    <source>
        <strain evidence="1 2">S</strain>
    </source>
</reference>
<dbReference type="EMBL" id="KZ346162">
    <property type="protein sequence ID" value="PIO70775.1"/>
    <property type="molecule type" value="Genomic_DNA"/>
</dbReference>
<sequence>ISNATISTVSNDVNPDVHHALFDNDKKPQTPRIKKYHCVVCGKYSEFFRRPTPPFNPRHVLVLLASMMNYKNMSLDSALNIYNGCSLKQKTVCKEHYLEA</sequence>
<accession>A0A2G9UKK9</accession>
<dbReference type="AlphaFoldDB" id="A0A2G9UKK9"/>
<dbReference type="Proteomes" id="UP000230423">
    <property type="component" value="Unassembled WGS sequence"/>
</dbReference>
<proteinExistence type="predicted"/>
<gene>
    <name evidence="1" type="ORF">TELCIR_07359</name>
</gene>
<keyword evidence="2" id="KW-1185">Reference proteome</keyword>